<dbReference type="EMBL" id="CAJVCH010049565">
    <property type="protein sequence ID" value="CAG7717927.1"/>
    <property type="molecule type" value="Genomic_DNA"/>
</dbReference>
<dbReference type="Proteomes" id="UP000708208">
    <property type="component" value="Unassembled WGS sequence"/>
</dbReference>
<gene>
    <name evidence="1" type="ORF">AFUS01_LOCUS7356</name>
</gene>
<keyword evidence="2" id="KW-1185">Reference proteome</keyword>
<dbReference type="PANTHER" id="PTHR34153">
    <property type="entry name" value="SI:CH211-262H13.3-RELATED-RELATED"/>
    <property type="match status" value="1"/>
</dbReference>
<comment type="caution">
    <text evidence="1">The sequence shown here is derived from an EMBL/GenBank/DDBJ whole genome shotgun (WGS) entry which is preliminary data.</text>
</comment>
<dbReference type="AlphaFoldDB" id="A0A8J2JH34"/>
<dbReference type="PANTHER" id="PTHR34153:SF2">
    <property type="entry name" value="SI:CH211-262H13.3-RELATED"/>
    <property type="match status" value="1"/>
</dbReference>
<proteinExistence type="predicted"/>
<name>A0A8J2JH34_9HEXA</name>
<dbReference type="OrthoDB" id="7701050at2759"/>
<sequence length="353" mass="40064">MEITDYDYFVVMFVKKKEVEAVPRKWIIDEEGKRFCYWPNYPDIEDIYAAARDSDFPNKKTWKKYTIRIMHGFETYKLVVSIIPHFCEHSDFEIPPRSETVLKISGDSGRKVKSSYNGPAAKLPRKEIFKLPSPPESNRRNTQPALIPELHVNSGVEEDSVGIIANQYIFTALGTDPHASDNDEELDLHSMAPKSSQIFNNSAETPSSNYVVSTSNHKLRDVNLEDLKVLVVRNFAIARINHDALTTSIEIKTLVCNRATLPSMPSAIITEPRPNNFGLPLHTVEEFVNLDLKLSQDLKFKQSMVAHLDLTGGKRLVERINSIIRKLMKSVRTLPTLAQLLRSLSAVPKLTLF</sequence>
<protein>
    <submittedName>
        <fullName evidence="1">Uncharacterized protein</fullName>
    </submittedName>
</protein>
<evidence type="ECO:0000313" key="2">
    <source>
        <dbReference type="Proteomes" id="UP000708208"/>
    </source>
</evidence>
<organism evidence="1 2">
    <name type="scientific">Allacma fusca</name>
    <dbReference type="NCBI Taxonomy" id="39272"/>
    <lineage>
        <taxon>Eukaryota</taxon>
        <taxon>Metazoa</taxon>
        <taxon>Ecdysozoa</taxon>
        <taxon>Arthropoda</taxon>
        <taxon>Hexapoda</taxon>
        <taxon>Collembola</taxon>
        <taxon>Symphypleona</taxon>
        <taxon>Sminthuridae</taxon>
        <taxon>Allacma</taxon>
    </lineage>
</organism>
<reference evidence="1" key="1">
    <citation type="submission" date="2021-06" db="EMBL/GenBank/DDBJ databases">
        <authorList>
            <person name="Hodson N. C."/>
            <person name="Mongue J. A."/>
            <person name="Jaron S. K."/>
        </authorList>
    </citation>
    <scope>NUCLEOTIDE SEQUENCE</scope>
</reference>
<evidence type="ECO:0000313" key="1">
    <source>
        <dbReference type="EMBL" id="CAG7717927.1"/>
    </source>
</evidence>
<accession>A0A8J2JH34</accession>